<gene>
    <name evidence="3" type="ORF">MKW94_002067</name>
</gene>
<feature type="signal peptide" evidence="2">
    <location>
        <begin position="1"/>
        <end position="23"/>
    </location>
</feature>
<keyword evidence="2" id="KW-0732">Signal</keyword>
<keyword evidence="4" id="KW-1185">Reference proteome</keyword>
<evidence type="ECO:0000313" key="4">
    <source>
        <dbReference type="Proteomes" id="UP001177140"/>
    </source>
</evidence>
<protein>
    <submittedName>
        <fullName evidence="3">Uncharacterized protein</fullName>
    </submittedName>
</protein>
<dbReference type="Proteomes" id="UP001177140">
    <property type="component" value="Unassembled WGS sequence"/>
</dbReference>
<proteinExistence type="predicted"/>
<feature type="region of interest" description="Disordered" evidence="1">
    <location>
        <begin position="28"/>
        <end position="49"/>
    </location>
</feature>
<feature type="chain" id="PRO_5041320755" evidence="2">
    <location>
        <begin position="24"/>
        <end position="49"/>
    </location>
</feature>
<reference evidence="3" key="1">
    <citation type="submission" date="2022-03" db="EMBL/GenBank/DDBJ databases">
        <title>A functionally conserved STORR gene fusion in Papaver species that diverged 16.8 million years ago.</title>
        <authorList>
            <person name="Catania T."/>
        </authorList>
    </citation>
    <scope>NUCLEOTIDE SEQUENCE</scope>
    <source>
        <strain evidence="3">S-191538</strain>
    </source>
</reference>
<dbReference type="AlphaFoldDB" id="A0AA41VGU5"/>
<comment type="caution">
    <text evidence="3">The sequence shown here is derived from an EMBL/GenBank/DDBJ whole genome shotgun (WGS) entry which is preliminary data.</text>
</comment>
<sequence length="49" mass="5233">MFLLQLFSLLCLILLLLPQVSFGATGRFEDDPRPGGSIPGRGGNPSPHP</sequence>
<dbReference type="EMBL" id="JAJJMA010217628">
    <property type="protein sequence ID" value="MCL7040898.1"/>
    <property type="molecule type" value="Genomic_DNA"/>
</dbReference>
<evidence type="ECO:0000256" key="2">
    <source>
        <dbReference type="SAM" id="SignalP"/>
    </source>
</evidence>
<evidence type="ECO:0000256" key="1">
    <source>
        <dbReference type="SAM" id="MobiDB-lite"/>
    </source>
</evidence>
<accession>A0AA41VGU5</accession>
<name>A0AA41VGU5_PAPNU</name>
<evidence type="ECO:0000313" key="3">
    <source>
        <dbReference type="EMBL" id="MCL7040898.1"/>
    </source>
</evidence>
<organism evidence="3 4">
    <name type="scientific">Papaver nudicaule</name>
    <name type="common">Iceland poppy</name>
    <dbReference type="NCBI Taxonomy" id="74823"/>
    <lineage>
        <taxon>Eukaryota</taxon>
        <taxon>Viridiplantae</taxon>
        <taxon>Streptophyta</taxon>
        <taxon>Embryophyta</taxon>
        <taxon>Tracheophyta</taxon>
        <taxon>Spermatophyta</taxon>
        <taxon>Magnoliopsida</taxon>
        <taxon>Ranunculales</taxon>
        <taxon>Papaveraceae</taxon>
        <taxon>Papaveroideae</taxon>
        <taxon>Papaver</taxon>
    </lineage>
</organism>